<dbReference type="AlphaFoldDB" id="Q5VQ39"/>
<evidence type="ECO:0000256" key="1">
    <source>
        <dbReference type="SAM" id="MobiDB-lite"/>
    </source>
</evidence>
<feature type="compositionally biased region" description="Basic and acidic residues" evidence="1">
    <location>
        <begin position="70"/>
        <end position="83"/>
    </location>
</feature>
<reference evidence="3" key="1">
    <citation type="journal article" date="2005" name="Nature">
        <title>The map-based sequence of the rice genome.</title>
        <authorList>
            <consortium name="International rice genome sequencing project (IRGSP)"/>
            <person name="Matsumoto T."/>
            <person name="Wu J."/>
            <person name="Kanamori H."/>
            <person name="Katayose Y."/>
            <person name="Fujisawa M."/>
            <person name="Namiki N."/>
            <person name="Mizuno H."/>
            <person name="Yamamoto K."/>
            <person name="Antonio B.A."/>
            <person name="Baba T."/>
            <person name="Sakata K."/>
            <person name="Nagamura Y."/>
            <person name="Aoki H."/>
            <person name="Arikawa K."/>
            <person name="Arita K."/>
            <person name="Bito T."/>
            <person name="Chiden Y."/>
            <person name="Fujitsuka N."/>
            <person name="Fukunaka R."/>
            <person name="Hamada M."/>
            <person name="Harada C."/>
            <person name="Hayashi A."/>
            <person name="Hijishita S."/>
            <person name="Honda M."/>
            <person name="Hosokawa S."/>
            <person name="Ichikawa Y."/>
            <person name="Idonuma A."/>
            <person name="Iijima M."/>
            <person name="Ikeda M."/>
            <person name="Ikeno M."/>
            <person name="Ito K."/>
            <person name="Ito S."/>
            <person name="Ito T."/>
            <person name="Ito Y."/>
            <person name="Ito Y."/>
            <person name="Iwabuchi A."/>
            <person name="Kamiya K."/>
            <person name="Karasawa W."/>
            <person name="Kurita K."/>
            <person name="Katagiri S."/>
            <person name="Kikuta A."/>
            <person name="Kobayashi H."/>
            <person name="Kobayashi N."/>
            <person name="Machita K."/>
            <person name="Maehara T."/>
            <person name="Masukawa M."/>
            <person name="Mizubayashi T."/>
            <person name="Mukai Y."/>
            <person name="Nagasaki H."/>
            <person name="Nagata Y."/>
            <person name="Naito S."/>
            <person name="Nakashima M."/>
            <person name="Nakama Y."/>
            <person name="Nakamichi Y."/>
            <person name="Nakamura M."/>
            <person name="Meguro A."/>
            <person name="Negishi M."/>
            <person name="Ohta I."/>
            <person name="Ohta T."/>
            <person name="Okamoto M."/>
            <person name="Ono N."/>
            <person name="Saji S."/>
            <person name="Sakaguchi M."/>
            <person name="Sakai K."/>
            <person name="Shibata M."/>
            <person name="Shimokawa T."/>
            <person name="Song J."/>
            <person name="Takazaki Y."/>
            <person name="Terasawa K."/>
            <person name="Tsugane M."/>
            <person name="Tsuji K."/>
            <person name="Ueda S."/>
            <person name="Waki K."/>
            <person name="Yamagata H."/>
            <person name="Yamamoto M."/>
            <person name="Yamamoto S."/>
            <person name="Yamane H."/>
            <person name="Yoshiki S."/>
            <person name="Yoshihara R."/>
            <person name="Yukawa K."/>
            <person name="Zhong H."/>
            <person name="Yano M."/>
            <person name="Yuan Q."/>
            <person name="Ouyang S."/>
            <person name="Liu J."/>
            <person name="Jones K.M."/>
            <person name="Gansberger K."/>
            <person name="Moffat K."/>
            <person name="Hill J."/>
            <person name="Bera J."/>
            <person name="Fadrosh D."/>
            <person name="Jin S."/>
            <person name="Johri S."/>
            <person name="Kim M."/>
            <person name="Overton L."/>
            <person name="Reardon M."/>
            <person name="Tsitrin T."/>
            <person name="Vuong H."/>
            <person name="Weaver B."/>
            <person name="Ciecko A."/>
            <person name="Tallon L."/>
            <person name="Jackson J."/>
            <person name="Pai G."/>
            <person name="Aken S.V."/>
            <person name="Utterback T."/>
            <person name="Reidmuller S."/>
            <person name="Feldblyum T."/>
            <person name="Hsiao J."/>
            <person name="Zismann V."/>
            <person name="Iobst S."/>
            <person name="de Vazeille A.R."/>
            <person name="Buell C.R."/>
            <person name="Ying K."/>
            <person name="Li Y."/>
            <person name="Lu T."/>
            <person name="Huang Y."/>
            <person name="Zhao Q."/>
            <person name="Feng Q."/>
            <person name="Zhang L."/>
            <person name="Zhu J."/>
            <person name="Weng Q."/>
            <person name="Mu J."/>
            <person name="Lu Y."/>
            <person name="Fan D."/>
            <person name="Liu Y."/>
            <person name="Guan J."/>
            <person name="Zhang Y."/>
            <person name="Yu S."/>
            <person name="Liu X."/>
            <person name="Zhang Y."/>
            <person name="Hong G."/>
            <person name="Han B."/>
            <person name="Choisne N."/>
            <person name="Demange N."/>
            <person name="Orjeda G."/>
            <person name="Samain S."/>
            <person name="Cattolico L."/>
            <person name="Pelletier E."/>
            <person name="Couloux A."/>
            <person name="Segurens B."/>
            <person name="Wincker P."/>
            <person name="D'Hont A."/>
            <person name="Scarpelli C."/>
            <person name="Weissenbach J."/>
            <person name="Salanoubat M."/>
            <person name="Quetier F."/>
            <person name="Yu Y."/>
            <person name="Kim H.R."/>
            <person name="Rambo T."/>
            <person name="Currie J."/>
            <person name="Collura K."/>
            <person name="Luo M."/>
            <person name="Yang T."/>
            <person name="Ammiraju J.S.S."/>
            <person name="Engler F."/>
            <person name="Soderlund C."/>
            <person name="Wing R.A."/>
            <person name="Palmer L.E."/>
            <person name="de la Bastide M."/>
            <person name="Spiegel L."/>
            <person name="Nascimento L."/>
            <person name="Zutavern T."/>
            <person name="O'Shaughnessy A."/>
            <person name="Dike S."/>
            <person name="Dedhia N."/>
            <person name="Preston R."/>
            <person name="Balija V."/>
            <person name="McCombie W.R."/>
            <person name="Chow T."/>
            <person name="Chen H."/>
            <person name="Chung M."/>
            <person name="Chen C."/>
            <person name="Shaw J."/>
            <person name="Wu H."/>
            <person name="Hsiao K."/>
            <person name="Chao Y."/>
            <person name="Chu M."/>
            <person name="Cheng C."/>
            <person name="Hour A."/>
            <person name="Lee P."/>
            <person name="Lin S."/>
            <person name="Lin Y."/>
            <person name="Liou J."/>
            <person name="Liu S."/>
            <person name="Hsing Y."/>
            <person name="Raghuvanshi S."/>
            <person name="Mohanty A."/>
            <person name="Bharti A.K."/>
            <person name="Gaur A."/>
            <person name="Gupta V."/>
            <person name="Kumar D."/>
            <person name="Ravi V."/>
            <person name="Vij S."/>
            <person name="Kapur A."/>
            <person name="Khurana P."/>
            <person name="Khurana P."/>
            <person name="Khurana J.P."/>
            <person name="Tyagi A.K."/>
            <person name="Gaikwad K."/>
            <person name="Singh A."/>
            <person name="Dalal V."/>
            <person name="Srivastava S."/>
            <person name="Dixit A."/>
            <person name="Pal A.K."/>
            <person name="Ghazi I.A."/>
            <person name="Yadav M."/>
            <person name="Pandit A."/>
            <person name="Bhargava A."/>
            <person name="Sureshbabu K."/>
            <person name="Batra K."/>
            <person name="Sharma T.R."/>
            <person name="Mohapatra T."/>
            <person name="Singh N.K."/>
            <person name="Messing J."/>
            <person name="Nelson A.B."/>
            <person name="Fuks G."/>
            <person name="Kavchok S."/>
            <person name="Keizer G."/>
            <person name="Linton E."/>
            <person name="Llaca V."/>
            <person name="Song R."/>
            <person name="Tanyolac B."/>
            <person name="Young S."/>
            <person name="Ho-Il K."/>
            <person name="Hahn J.H."/>
            <person name="Sangsakoo G."/>
            <person name="Vanavichit A."/>
            <person name="de Mattos Luiz.A.T."/>
            <person name="Zimmer P.D."/>
            <person name="Malone G."/>
            <person name="Dellagostin O."/>
            <person name="de Oliveira A.C."/>
            <person name="Bevan M."/>
            <person name="Bancroft I."/>
            <person name="Minx P."/>
            <person name="Cordum H."/>
            <person name="Wilson R."/>
            <person name="Cheng Z."/>
            <person name="Jin W."/>
            <person name="Jiang J."/>
            <person name="Leong S.A."/>
            <person name="Iwama H."/>
            <person name="Gojobori T."/>
            <person name="Itoh T."/>
            <person name="Niimura Y."/>
            <person name="Fujii Y."/>
            <person name="Habara T."/>
            <person name="Sakai H."/>
            <person name="Sato Y."/>
            <person name="Wilson G."/>
            <person name="Kumar K."/>
            <person name="McCouch S."/>
            <person name="Juretic N."/>
            <person name="Hoen D."/>
            <person name="Wright S."/>
            <person name="Bruskiewich R."/>
            <person name="Bureau T."/>
            <person name="Miyao A."/>
            <person name="Hirochika H."/>
            <person name="Nishikawa T."/>
            <person name="Kadowaki K."/>
            <person name="Sugiura M."/>
            <person name="Burr B."/>
            <person name="Sasaki T."/>
        </authorList>
    </citation>
    <scope>NUCLEOTIDE SEQUENCE [LARGE SCALE GENOMIC DNA]</scope>
    <source>
        <strain evidence="3">cv. Nipponbare</strain>
    </source>
</reference>
<gene>
    <name evidence="2" type="primary">P0662B01.32</name>
</gene>
<feature type="region of interest" description="Disordered" evidence="1">
    <location>
        <begin position="147"/>
        <end position="234"/>
    </location>
</feature>
<accession>Q5VQ39</accession>
<sequence>MRTNLCLLNWPDLGLRNGIFYASSITLGASRGTRSKFWSPILPTKSLKKLAPVTGKRGESRKLRAVAINGERRRAEERGDATSRSRRPRLDPASAGLGCSAAAPLAPTPSSSPRRQARHHPPLHAADLVAVRAAELHAGELRELCAAGEDELPPSRSTPEGGRGAPADEEVGRGGGGGGGGGEHETHDDITIVAAPTETLSGRRSPVATRVATGQRDAKRKDGAGDHAGGGVAC</sequence>
<feature type="compositionally biased region" description="Basic and acidic residues" evidence="1">
    <location>
        <begin position="216"/>
        <end position="225"/>
    </location>
</feature>
<protein>
    <submittedName>
        <fullName evidence="2">Uncharacterized protein</fullName>
    </submittedName>
</protein>
<reference evidence="3" key="2">
    <citation type="journal article" date="2008" name="Nucleic Acids Res.">
        <title>The rice annotation project database (RAP-DB): 2008 update.</title>
        <authorList>
            <consortium name="The rice annotation project (RAP)"/>
        </authorList>
    </citation>
    <scope>GENOME REANNOTATION</scope>
    <source>
        <strain evidence="3">cv. Nipponbare</strain>
    </source>
</reference>
<dbReference type="EMBL" id="AP003491">
    <property type="protein sequence ID" value="BAD68436.1"/>
    <property type="molecule type" value="Genomic_DNA"/>
</dbReference>
<organism evidence="2 3">
    <name type="scientific">Oryza sativa subsp. japonica</name>
    <name type="common">Rice</name>
    <dbReference type="NCBI Taxonomy" id="39947"/>
    <lineage>
        <taxon>Eukaryota</taxon>
        <taxon>Viridiplantae</taxon>
        <taxon>Streptophyta</taxon>
        <taxon>Embryophyta</taxon>
        <taxon>Tracheophyta</taxon>
        <taxon>Spermatophyta</taxon>
        <taxon>Magnoliopsida</taxon>
        <taxon>Liliopsida</taxon>
        <taxon>Poales</taxon>
        <taxon>Poaceae</taxon>
        <taxon>BOP clade</taxon>
        <taxon>Oryzoideae</taxon>
        <taxon>Oryzeae</taxon>
        <taxon>Oryzinae</taxon>
        <taxon>Oryza</taxon>
        <taxon>Oryza sativa</taxon>
    </lineage>
</organism>
<feature type="region of interest" description="Disordered" evidence="1">
    <location>
        <begin position="67"/>
        <end position="120"/>
    </location>
</feature>
<evidence type="ECO:0000313" key="3">
    <source>
        <dbReference type="Proteomes" id="UP000000763"/>
    </source>
</evidence>
<name>Q5VQ39_ORYSJ</name>
<feature type="compositionally biased region" description="Low complexity" evidence="1">
    <location>
        <begin position="100"/>
        <end position="113"/>
    </location>
</feature>
<proteinExistence type="predicted"/>
<dbReference type="Proteomes" id="UP000000763">
    <property type="component" value="Chromosome 6"/>
</dbReference>
<evidence type="ECO:0000313" key="2">
    <source>
        <dbReference type="EMBL" id="BAD68436.1"/>
    </source>
</evidence>